<dbReference type="InParanoid" id="E4WSA7"/>
<dbReference type="OrthoDB" id="10304056at2759"/>
<keyword evidence="3" id="KW-1185">Reference proteome</keyword>
<feature type="coiled-coil region" evidence="1">
    <location>
        <begin position="10"/>
        <end position="98"/>
    </location>
</feature>
<feature type="coiled-coil region" evidence="1">
    <location>
        <begin position="191"/>
        <end position="225"/>
    </location>
</feature>
<dbReference type="Proteomes" id="UP000001307">
    <property type="component" value="Unassembled WGS sequence"/>
</dbReference>
<dbReference type="EMBL" id="FN653015">
    <property type="protein sequence ID" value="CBY20640.1"/>
    <property type="molecule type" value="Genomic_DNA"/>
</dbReference>
<reference evidence="2" key="1">
    <citation type="journal article" date="2010" name="Science">
        <title>Plasticity of animal genome architecture unmasked by rapid evolution of a pelagic tunicate.</title>
        <authorList>
            <person name="Denoeud F."/>
            <person name="Henriet S."/>
            <person name="Mungpakdee S."/>
            <person name="Aury J.M."/>
            <person name="Da Silva C."/>
            <person name="Brinkmann H."/>
            <person name="Mikhaleva J."/>
            <person name="Olsen L.C."/>
            <person name="Jubin C."/>
            <person name="Canestro C."/>
            <person name="Bouquet J.M."/>
            <person name="Danks G."/>
            <person name="Poulain J."/>
            <person name="Campsteijn C."/>
            <person name="Adamski M."/>
            <person name="Cross I."/>
            <person name="Yadetie F."/>
            <person name="Muffato M."/>
            <person name="Louis A."/>
            <person name="Butcher S."/>
            <person name="Tsagkogeorga G."/>
            <person name="Konrad A."/>
            <person name="Singh S."/>
            <person name="Jensen M.F."/>
            <person name="Cong E.H."/>
            <person name="Eikeseth-Otteraa H."/>
            <person name="Noel B."/>
            <person name="Anthouard V."/>
            <person name="Porcel B.M."/>
            <person name="Kachouri-Lafond R."/>
            <person name="Nishino A."/>
            <person name="Ugolini M."/>
            <person name="Chourrout P."/>
            <person name="Nishida H."/>
            <person name="Aasland R."/>
            <person name="Huzurbazar S."/>
            <person name="Westhof E."/>
            <person name="Delsuc F."/>
            <person name="Lehrach H."/>
            <person name="Reinhardt R."/>
            <person name="Weissenbach J."/>
            <person name="Roy S.W."/>
            <person name="Artiguenave F."/>
            <person name="Postlethwait J.H."/>
            <person name="Manak J.R."/>
            <person name="Thompson E.M."/>
            <person name="Jaillon O."/>
            <person name="Du Pasquier L."/>
            <person name="Boudinot P."/>
            <person name="Liberles D.A."/>
            <person name="Volff J.N."/>
            <person name="Philippe H."/>
            <person name="Lenhard B."/>
            <person name="Roest Crollius H."/>
            <person name="Wincker P."/>
            <person name="Chourrout D."/>
        </authorList>
    </citation>
    <scope>NUCLEOTIDE SEQUENCE [LARGE SCALE GENOMIC DNA]</scope>
</reference>
<gene>
    <name evidence="2" type="ORF">GSOID_T00000642001</name>
</gene>
<name>E4WSA7_OIKDI</name>
<organism evidence="2">
    <name type="scientific">Oikopleura dioica</name>
    <name type="common">Tunicate</name>
    <dbReference type="NCBI Taxonomy" id="34765"/>
    <lineage>
        <taxon>Eukaryota</taxon>
        <taxon>Metazoa</taxon>
        <taxon>Chordata</taxon>
        <taxon>Tunicata</taxon>
        <taxon>Appendicularia</taxon>
        <taxon>Copelata</taxon>
        <taxon>Oikopleuridae</taxon>
        <taxon>Oikopleura</taxon>
    </lineage>
</organism>
<accession>E4WSA7</accession>
<evidence type="ECO:0000313" key="2">
    <source>
        <dbReference type="EMBL" id="CBY20640.1"/>
    </source>
</evidence>
<evidence type="ECO:0000256" key="1">
    <source>
        <dbReference type="SAM" id="Coils"/>
    </source>
</evidence>
<keyword evidence="1" id="KW-0175">Coiled coil</keyword>
<protein>
    <submittedName>
        <fullName evidence="2">Uncharacterized protein</fullName>
    </submittedName>
</protein>
<evidence type="ECO:0000313" key="3">
    <source>
        <dbReference type="Proteomes" id="UP000001307"/>
    </source>
</evidence>
<proteinExistence type="predicted"/>
<sequence>MEFNFLPFTQNLIRDQLKELREENKKLKGQLLDFVVRDDARVSDTDSNEDSSLYAMVQQYMMENQVLKGENNELKSEISRLKTELAAKHQQKEDITQEVLRYLMNQNANTRGSNSYAQIYPKMDHHMIPPAGIPYSPQSLHMGHYMQKYPPDQNIVYSPSFPRIESVSSTPDTPVQFKRLQQKKSKIPKHIQERNREIDRLSKINRSAQSDIDEINKQIQMYKKLNRTQRLPR</sequence>
<dbReference type="AlphaFoldDB" id="E4WSA7"/>